<reference evidence="1" key="1">
    <citation type="submission" date="2022-03" db="EMBL/GenBank/DDBJ databases">
        <title>Gramella crocea sp. nov., isolated from activated sludge of a seafood processing plant.</title>
        <authorList>
            <person name="Zhang X."/>
        </authorList>
    </citation>
    <scope>NUCLEOTIDE SEQUENCE</scope>
    <source>
        <strain evidence="1">YJ019</strain>
    </source>
</reference>
<dbReference type="EMBL" id="JAKVTV010000001">
    <property type="protein sequence ID" value="MCH4822670.1"/>
    <property type="molecule type" value="Genomic_DNA"/>
</dbReference>
<dbReference type="PROSITE" id="PS51257">
    <property type="entry name" value="PROKAR_LIPOPROTEIN"/>
    <property type="match status" value="1"/>
</dbReference>
<evidence type="ECO:0000313" key="1">
    <source>
        <dbReference type="EMBL" id="MCH4822670.1"/>
    </source>
</evidence>
<evidence type="ECO:0008006" key="3">
    <source>
        <dbReference type="Google" id="ProtNLM"/>
    </source>
</evidence>
<organism evidence="1 2">
    <name type="scientific">Christiangramia lutea</name>
    <dbReference type="NCBI Taxonomy" id="1607951"/>
    <lineage>
        <taxon>Bacteria</taxon>
        <taxon>Pseudomonadati</taxon>
        <taxon>Bacteroidota</taxon>
        <taxon>Flavobacteriia</taxon>
        <taxon>Flavobacteriales</taxon>
        <taxon>Flavobacteriaceae</taxon>
        <taxon>Christiangramia</taxon>
    </lineage>
</organism>
<keyword evidence="2" id="KW-1185">Reference proteome</keyword>
<sequence length="203" mass="23634">MNFINRNSLFQVIIISIFMAFMGCNEKSQYTDEKYEAILYKYHSQKASPKEIKDIDLVLSKNIDSSYTGLIYRLNQDHYYGFLDGNKNLISYAKLNGNDSKPMFHKNHCFVLINKEKKAGLPEEEDYCFTVFVGQVPFKDYSEIELDWNCAEKSVEPLENNGYFFFFRNSTNNEICNVKLRKGDGQIKDLAFSRYTKSFVAGN</sequence>
<dbReference type="RefSeq" id="WP_240712794.1">
    <property type="nucleotide sequence ID" value="NZ_JAKVTV010000001.1"/>
</dbReference>
<protein>
    <recommendedName>
        <fullName evidence="3">Lipoprotein</fullName>
    </recommendedName>
</protein>
<accession>A0A9X2A8T5</accession>
<comment type="caution">
    <text evidence="1">The sequence shown here is derived from an EMBL/GenBank/DDBJ whole genome shotgun (WGS) entry which is preliminary data.</text>
</comment>
<dbReference type="AlphaFoldDB" id="A0A9X2A8T5"/>
<dbReference type="Proteomes" id="UP001139226">
    <property type="component" value="Unassembled WGS sequence"/>
</dbReference>
<name>A0A9X2A8T5_9FLAO</name>
<evidence type="ECO:0000313" key="2">
    <source>
        <dbReference type="Proteomes" id="UP001139226"/>
    </source>
</evidence>
<proteinExistence type="predicted"/>
<gene>
    <name evidence="1" type="ORF">ML462_05740</name>
</gene>